<dbReference type="SMART" id="SM00255">
    <property type="entry name" value="TIR"/>
    <property type="match status" value="1"/>
</dbReference>
<feature type="domain" description="TIR" evidence="2">
    <location>
        <begin position="11"/>
        <end position="172"/>
    </location>
</feature>
<protein>
    <recommendedName>
        <fullName evidence="2">TIR domain-containing protein</fullName>
    </recommendedName>
</protein>
<dbReference type="PANTHER" id="PTHR32009:SF146">
    <property type="entry name" value="TIR DOMAIN-CONTAINING PROTEIN"/>
    <property type="match status" value="1"/>
</dbReference>
<dbReference type="GO" id="GO:0007165">
    <property type="term" value="P:signal transduction"/>
    <property type="evidence" value="ECO:0007669"/>
    <property type="project" value="InterPro"/>
</dbReference>
<name>A5AI81_VITVI</name>
<dbReference type="InterPro" id="IPR035897">
    <property type="entry name" value="Toll_tir_struct_dom_sf"/>
</dbReference>
<accession>A5AI81</accession>
<reference evidence="3" key="1">
    <citation type="journal article" date="2007" name="PLoS ONE">
        <title>The first genome sequence of an elite grapevine cultivar (Pinot noir Vitis vinifera L.): coping with a highly heterozygous genome.</title>
        <authorList>
            <person name="Velasco R."/>
            <person name="Zharkikh A."/>
            <person name="Troggio M."/>
            <person name="Cartwright D.A."/>
            <person name="Cestaro A."/>
            <person name="Pruss D."/>
            <person name="Pindo M."/>
            <person name="FitzGerald L.M."/>
            <person name="Vezzulli S."/>
            <person name="Reid J."/>
            <person name="Malacarne G."/>
            <person name="Iliev D."/>
            <person name="Coppola G."/>
            <person name="Wardell B."/>
            <person name="Micheletti D."/>
            <person name="Macalma T."/>
            <person name="Facci M."/>
            <person name="Mitchell J.T."/>
            <person name="Perazzolli M."/>
            <person name="Eldredge G."/>
            <person name="Gatto P."/>
            <person name="Oyzerski R."/>
            <person name="Moretto M."/>
            <person name="Gutin N."/>
            <person name="Stefanini M."/>
            <person name="Chen Y."/>
            <person name="Segala C."/>
            <person name="Davenport C."/>
            <person name="Dematte L."/>
            <person name="Mraz A."/>
            <person name="Battilana J."/>
            <person name="Stormo K."/>
            <person name="Costa F."/>
            <person name="Tao Q."/>
            <person name="Si-Ammour A."/>
            <person name="Harkins T."/>
            <person name="Lackey A."/>
            <person name="Perbost C."/>
            <person name="Taillon B."/>
            <person name="Stella A."/>
            <person name="Solovyev V."/>
            <person name="Fawcett J.A."/>
            <person name="Sterck L."/>
            <person name="Vandepoele K."/>
            <person name="Grando S.M."/>
            <person name="Toppo S."/>
            <person name="Moser C."/>
            <person name="Lanchbury J."/>
            <person name="Bogden R."/>
            <person name="Skolnick M."/>
            <person name="Sgaramella V."/>
            <person name="Bhatnagar S.K."/>
            <person name="Fontana P."/>
            <person name="Gutin A."/>
            <person name="Van de Peer Y."/>
            <person name="Salamini F."/>
            <person name="Viola R."/>
        </authorList>
    </citation>
    <scope>NUCLEOTIDE SEQUENCE</scope>
</reference>
<organism evidence="3">
    <name type="scientific">Vitis vinifera</name>
    <name type="common">Grape</name>
    <dbReference type="NCBI Taxonomy" id="29760"/>
    <lineage>
        <taxon>Eukaryota</taxon>
        <taxon>Viridiplantae</taxon>
        <taxon>Streptophyta</taxon>
        <taxon>Embryophyta</taxon>
        <taxon>Tracheophyta</taxon>
        <taxon>Spermatophyta</taxon>
        <taxon>Magnoliopsida</taxon>
        <taxon>eudicotyledons</taxon>
        <taxon>Gunneridae</taxon>
        <taxon>Pentapetalae</taxon>
        <taxon>rosids</taxon>
        <taxon>Vitales</taxon>
        <taxon>Vitaceae</taxon>
        <taxon>Viteae</taxon>
        <taxon>Vitis</taxon>
    </lineage>
</organism>
<dbReference type="PROSITE" id="PS50104">
    <property type="entry name" value="TIR"/>
    <property type="match status" value="1"/>
</dbReference>
<dbReference type="ExpressionAtlas" id="A5AI81">
    <property type="expression patterns" value="baseline"/>
</dbReference>
<gene>
    <name evidence="3" type="ORF">VITISV_028499</name>
</gene>
<dbReference type="SUPFAM" id="SSF52200">
    <property type="entry name" value="Toll/Interleukin receptor TIR domain"/>
    <property type="match status" value="1"/>
</dbReference>
<dbReference type="Pfam" id="PF01582">
    <property type="entry name" value="TIR"/>
    <property type="match status" value="1"/>
</dbReference>
<sequence length="372" mass="41802">MGYRVRKLSTSYLGLPLGFKGEDTRNSFTAHLYKQLCQKGINVFIDDKKLKVGQAITPALVTAIENSTASVGLLSEIYASSSWCLGELVKMSAGEQRDRGFFQFSIRSIHQMWGIKGANLEKPWLNMKRIWRIGRWCGFGGMLLDKLPIYLWLGFKELGPVVRFFKKMSEFILRNLIQSTSRITARTQLTSRHDNDIVRNLISVANSIKASIQSASPNDIMRDLIKLTAEIGALIELIDPDDDAIVRDLTQLASEISALMKLIGPLDDAVVRDLIRLASEVEARETHQVPSRADKRLQRRMEESCEDVFHGSPATIFCESKLSDLRSCEVGRIGNPLNWGDGVVRKVVLAEVVGEEAGKGKTLRMEDFEDRR</sequence>
<dbReference type="Gene3D" id="3.40.50.10140">
    <property type="entry name" value="Toll/interleukin-1 receptor homology (TIR) domain"/>
    <property type="match status" value="1"/>
</dbReference>
<dbReference type="AlphaFoldDB" id="A5AI81"/>
<evidence type="ECO:0000313" key="3">
    <source>
        <dbReference type="EMBL" id="CAN62508.1"/>
    </source>
</evidence>
<keyword evidence="1" id="KW-0520">NAD</keyword>
<dbReference type="PANTHER" id="PTHR32009">
    <property type="entry name" value="TMV RESISTANCE PROTEIN N-LIKE"/>
    <property type="match status" value="1"/>
</dbReference>
<evidence type="ECO:0000256" key="1">
    <source>
        <dbReference type="ARBA" id="ARBA00023027"/>
    </source>
</evidence>
<proteinExistence type="predicted"/>
<evidence type="ECO:0000259" key="2">
    <source>
        <dbReference type="PROSITE" id="PS50104"/>
    </source>
</evidence>
<dbReference type="EMBL" id="AM427323">
    <property type="protein sequence ID" value="CAN62508.1"/>
    <property type="molecule type" value="Genomic_DNA"/>
</dbReference>
<dbReference type="InterPro" id="IPR000157">
    <property type="entry name" value="TIR_dom"/>
</dbReference>